<evidence type="ECO:0000313" key="1">
    <source>
        <dbReference type="EMBL" id="KZC05736.1"/>
    </source>
</evidence>
<evidence type="ECO:0000313" key="2">
    <source>
        <dbReference type="Proteomes" id="UP000076502"/>
    </source>
</evidence>
<organism evidence="1 2">
    <name type="scientific">Dufourea novaeangliae</name>
    <name type="common">Sweat bee</name>
    <dbReference type="NCBI Taxonomy" id="178035"/>
    <lineage>
        <taxon>Eukaryota</taxon>
        <taxon>Metazoa</taxon>
        <taxon>Ecdysozoa</taxon>
        <taxon>Arthropoda</taxon>
        <taxon>Hexapoda</taxon>
        <taxon>Insecta</taxon>
        <taxon>Pterygota</taxon>
        <taxon>Neoptera</taxon>
        <taxon>Endopterygota</taxon>
        <taxon>Hymenoptera</taxon>
        <taxon>Apocrita</taxon>
        <taxon>Aculeata</taxon>
        <taxon>Apoidea</taxon>
        <taxon>Anthophila</taxon>
        <taxon>Halictidae</taxon>
        <taxon>Rophitinae</taxon>
        <taxon>Dufourea</taxon>
    </lineage>
</organism>
<dbReference type="Proteomes" id="UP000076502">
    <property type="component" value="Unassembled WGS sequence"/>
</dbReference>
<proteinExistence type="predicted"/>
<dbReference type="EMBL" id="KQ434796">
    <property type="protein sequence ID" value="KZC05736.1"/>
    <property type="molecule type" value="Genomic_DNA"/>
</dbReference>
<accession>A0A154P1D2</accession>
<keyword evidence="2" id="KW-1185">Reference proteome</keyword>
<name>A0A154P1D2_DUFNO</name>
<dbReference type="AlphaFoldDB" id="A0A154P1D2"/>
<protein>
    <submittedName>
        <fullName evidence="1">Uncharacterized protein</fullName>
    </submittedName>
</protein>
<reference evidence="1 2" key="1">
    <citation type="submission" date="2015-07" db="EMBL/GenBank/DDBJ databases">
        <title>The genome of Dufourea novaeangliae.</title>
        <authorList>
            <person name="Pan H."/>
            <person name="Kapheim K."/>
        </authorList>
    </citation>
    <scope>NUCLEOTIDE SEQUENCE [LARGE SCALE GENOMIC DNA]</scope>
    <source>
        <strain evidence="1">0120121106</strain>
        <tissue evidence="1">Whole body</tissue>
    </source>
</reference>
<sequence length="57" mass="6602">MVVFRRKAKIILIISNRGEIIDNFNNILFDREEGVMVLERQNLRILLIINSSDCVVG</sequence>
<gene>
    <name evidence="1" type="ORF">WN55_04676</name>
</gene>